<dbReference type="GO" id="GO:0005886">
    <property type="term" value="C:plasma membrane"/>
    <property type="evidence" value="ECO:0007669"/>
    <property type="project" value="TreeGrafter"/>
</dbReference>
<gene>
    <name evidence="3" type="primary">Tcaf2</name>
    <name evidence="3" type="ORF">DAPCHR_R10085</name>
</gene>
<dbReference type="Gene3D" id="3.40.390.80">
    <property type="entry name" value="Peptidase M60, enhancin-like domain 2"/>
    <property type="match status" value="1"/>
</dbReference>
<proteinExistence type="inferred from homology"/>
<dbReference type="EMBL" id="VZRO01007525">
    <property type="protein sequence ID" value="NWV56622.1"/>
    <property type="molecule type" value="Genomic_DNA"/>
</dbReference>
<dbReference type="InterPro" id="IPR035423">
    <property type="entry name" value="M60-like_N"/>
</dbReference>
<dbReference type="PANTHER" id="PTHR15730">
    <property type="entry name" value="EXPERIMENTAL AUTOIMMUNE PROSTATITIS ANTIGEN 2-RELATED"/>
    <property type="match status" value="1"/>
</dbReference>
<dbReference type="Pfam" id="PF13402">
    <property type="entry name" value="Peptidase_M60"/>
    <property type="match status" value="1"/>
</dbReference>
<dbReference type="PROSITE" id="PS51723">
    <property type="entry name" value="PEPTIDASE_M60"/>
    <property type="match status" value="1"/>
</dbReference>
<dbReference type="InterPro" id="IPR051244">
    <property type="entry name" value="TCAF"/>
</dbReference>
<accession>A0A7K6G016</accession>
<keyword evidence="4" id="KW-1185">Reference proteome</keyword>
<name>A0A7K6G016_9CORV</name>
<dbReference type="SMART" id="SM01276">
    <property type="entry name" value="M60-like"/>
    <property type="match status" value="1"/>
</dbReference>
<dbReference type="Gene3D" id="1.10.390.30">
    <property type="entry name" value="Peptidase M60, enhancin-like domain 3"/>
    <property type="match status" value="1"/>
</dbReference>
<protein>
    <submittedName>
        <fullName evidence="3">TCAF2 factor</fullName>
    </submittedName>
</protein>
<feature type="non-terminal residue" evidence="3">
    <location>
        <position position="907"/>
    </location>
</feature>
<comment type="similarity">
    <text evidence="1">Belongs to the TCAF family.</text>
</comment>
<dbReference type="InterPro" id="IPR029062">
    <property type="entry name" value="Class_I_gatase-like"/>
</dbReference>
<feature type="domain" description="Peptidase M60" evidence="2">
    <location>
        <begin position="534"/>
        <end position="833"/>
    </location>
</feature>
<dbReference type="Proteomes" id="UP000557315">
    <property type="component" value="Unassembled WGS sequence"/>
</dbReference>
<dbReference type="GO" id="GO:0044325">
    <property type="term" value="F:transmembrane transporter binding"/>
    <property type="evidence" value="ECO:0007669"/>
    <property type="project" value="TreeGrafter"/>
</dbReference>
<organism evidence="3 4">
    <name type="scientific">Daphoenositta chrysoptera</name>
    <name type="common">varied sittella</name>
    <dbReference type="NCBI Taxonomy" id="254528"/>
    <lineage>
        <taxon>Eukaryota</taxon>
        <taxon>Metazoa</taxon>
        <taxon>Chordata</taxon>
        <taxon>Craniata</taxon>
        <taxon>Vertebrata</taxon>
        <taxon>Euteleostomi</taxon>
        <taxon>Archelosauria</taxon>
        <taxon>Archosauria</taxon>
        <taxon>Dinosauria</taxon>
        <taxon>Saurischia</taxon>
        <taxon>Theropoda</taxon>
        <taxon>Coelurosauria</taxon>
        <taxon>Aves</taxon>
        <taxon>Neognathae</taxon>
        <taxon>Neoaves</taxon>
        <taxon>Telluraves</taxon>
        <taxon>Australaves</taxon>
        <taxon>Passeriformes</taxon>
        <taxon>Corvoidea</taxon>
        <taxon>Pachycephalidae</taxon>
        <taxon>Daphoenositta</taxon>
    </lineage>
</organism>
<reference evidence="3 4" key="1">
    <citation type="submission" date="2019-09" db="EMBL/GenBank/DDBJ databases">
        <title>Bird 10,000 Genomes (B10K) Project - Family phase.</title>
        <authorList>
            <person name="Zhang G."/>
        </authorList>
    </citation>
    <scope>NUCLEOTIDE SEQUENCE [LARGE SCALE GENOMIC DNA]</scope>
    <source>
        <strain evidence="3">B10K-DU-029-47</strain>
        <tissue evidence="3">Heart</tissue>
    </source>
</reference>
<evidence type="ECO:0000313" key="4">
    <source>
        <dbReference type="Proteomes" id="UP000557315"/>
    </source>
</evidence>
<dbReference type="FunFam" id="3.40.390.80:FF:000001">
    <property type="entry name" value="TRPM8 channel-associated factor 1"/>
    <property type="match status" value="1"/>
</dbReference>
<evidence type="ECO:0000313" key="3">
    <source>
        <dbReference type="EMBL" id="NWV56622.1"/>
    </source>
</evidence>
<dbReference type="Pfam" id="PF17291">
    <property type="entry name" value="M60-like_N"/>
    <property type="match status" value="1"/>
</dbReference>
<evidence type="ECO:0000256" key="1">
    <source>
        <dbReference type="ARBA" id="ARBA00009770"/>
    </source>
</evidence>
<feature type="non-terminal residue" evidence="3">
    <location>
        <position position="1"/>
    </location>
</feature>
<dbReference type="FunFam" id="1.10.390.30:FF:000001">
    <property type="entry name" value="TRPM8 channel-associated factor 1"/>
    <property type="match status" value="1"/>
</dbReference>
<evidence type="ECO:0000259" key="2">
    <source>
        <dbReference type="PROSITE" id="PS51723"/>
    </source>
</evidence>
<dbReference type="PANTHER" id="PTHR15730:SF5">
    <property type="entry name" value="SI:CH211-210B2.2-RELATED"/>
    <property type="match status" value="1"/>
</dbReference>
<comment type="caution">
    <text evidence="3">The sequence shown here is derived from an EMBL/GenBank/DDBJ whole genome shotgun (WGS) entry which is preliminary data.</text>
</comment>
<dbReference type="InterPro" id="IPR042279">
    <property type="entry name" value="Pep_M60_3"/>
</dbReference>
<dbReference type="GO" id="GO:0090314">
    <property type="term" value="P:positive regulation of protein targeting to membrane"/>
    <property type="evidence" value="ECO:0007669"/>
    <property type="project" value="TreeGrafter"/>
</dbReference>
<dbReference type="AlphaFoldDB" id="A0A7K6G016"/>
<dbReference type="SUPFAM" id="SSF52317">
    <property type="entry name" value="Class I glutamine amidotransferase-like"/>
    <property type="match status" value="1"/>
</dbReference>
<dbReference type="Gene3D" id="3.40.50.880">
    <property type="match status" value="1"/>
</dbReference>
<dbReference type="InterPro" id="IPR031161">
    <property type="entry name" value="Peptidase_M60_dom"/>
</dbReference>
<sequence>LEMNPSATYELLVDGVGPWDFTGGFVPCELLLVGEDAYPVLLSAKKQVLIAVSHYGKGRMVVVSHEGILKDPKFSQFLRNAVEWLKPCPEALVGVHPQLDSLSQVLLGAGTQVQAGAQPSSSMGVFCMDAYDTSQAKGIVEFVKGGGGLLVGGQAWYWASRHGKEKVLFEFPGNQVTSVAGVYFTGNAVEKGVFKVAKKIPKIPLVVPHQANLSLDAESLLHGVSELDLMTGGIPSTLLVHGALSFPLCLDSSHRCLLAAARYGRGRVVVATHESQLFSPKLARFLLNAVSWLDAGRKGLVGVDPRLKKLCGLLSQAEVKSQVSELAGDISVYCCSSYSDRDAERIHAFVAEGGGLLVGGQAWYWASQNCGEAAVAKYPGNRILNRFGLSILGQSGRAAKYPPVGPGEHYHFRRALLLFSTELQERQELAEPLESWLRRLAQDCAAFLHIPAHDCPAYASLHRILTKVLKRTGIPQVSGRCPVKSNSKEAALLCMATELSLTMTDSAALVQKPAAAVCALPVTVEIDGTNPGKTAWRSTGLYLPEGHTAVITCPCLVVGAGLKVQVGCHTDDLSQAKELKRAPVVIRTCDVACQKQSISCLWGGLIYIVVPAKSVLGNVPIMVEGAVRAPFFKLGETCERQWEACIRHYPAPWAELAVENLILTVPSDSIRHMENPRPLLTLWNEIMVAISKLAAIPAKFPRPERIVTDVQISCGWMHAGYPIMGHLDSVKEMVDMKHMQTTGLWGPIHELGHNQQQQAWEFPPHTTEATCNLWSVYVHEEVLGIPRHQAHQALRPQCRKERIKDYLKKGARLKDWSVWTALETYLQLQEGFGWDPFTHLFSDYQKMSSIPKDNTSKMNLWAQKFSQHVNKNLAPFFTAWGWPIKKELSVELSSLPSWEQDPMRSYR</sequence>